<accession>A0A9X1YJ04</accession>
<feature type="domain" description="Ancillary SecYEG translocon subunit/Cell division coordinator CpoB TPR" evidence="10">
    <location>
        <begin position="17"/>
        <end position="209"/>
    </location>
</feature>
<dbReference type="Pfam" id="PF09976">
    <property type="entry name" value="TPR_21"/>
    <property type="match status" value="1"/>
</dbReference>
<sequence>MAQQLDLQEQEQIDALKAFWAKYGNLIMWTVTLVLAVFAGWTWWQKLERDKAAVASTMYGELQTAAAAGDAKRAAQILGDMQSKASKTTYTQLGALLTAKTQADKGDSASATANLRWVADNGNEENAAVAHLRLAGVLADAKKYDDALKELVLVKPASFAPLVSDRRGDIELAQGQKDAAVKAYKVAYDGLPETTQYRILVQAKLTALGAAPAASAASGAAQ</sequence>
<evidence type="ECO:0000256" key="8">
    <source>
        <dbReference type="ARBA" id="ARBA00024235"/>
    </source>
</evidence>
<dbReference type="InterPro" id="IPR026039">
    <property type="entry name" value="YfgM"/>
</dbReference>
<comment type="caution">
    <text evidence="11">The sequence shown here is derived from an EMBL/GenBank/DDBJ whole genome shotgun (WGS) entry which is preliminary data.</text>
</comment>
<dbReference type="GO" id="GO:0044877">
    <property type="term" value="F:protein-containing complex binding"/>
    <property type="evidence" value="ECO:0007669"/>
    <property type="project" value="InterPro"/>
</dbReference>
<evidence type="ECO:0000259" key="10">
    <source>
        <dbReference type="Pfam" id="PF09976"/>
    </source>
</evidence>
<proteinExistence type="inferred from homology"/>
<evidence type="ECO:0000256" key="3">
    <source>
        <dbReference type="ARBA" id="ARBA00022692"/>
    </source>
</evidence>
<evidence type="ECO:0000256" key="1">
    <source>
        <dbReference type="ARBA" id="ARBA00004401"/>
    </source>
</evidence>
<evidence type="ECO:0000256" key="2">
    <source>
        <dbReference type="ARBA" id="ARBA00022475"/>
    </source>
</evidence>
<keyword evidence="2" id="KW-1003">Cell membrane</keyword>
<dbReference type="EMBL" id="JAJLJH010000002">
    <property type="protein sequence ID" value="MCK9686607.1"/>
    <property type="molecule type" value="Genomic_DNA"/>
</dbReference>
<gene>
    <name evidence="11" type="ORF">LPC04_12900</name>
</gene>
<name>A0A9X1YJ04_9BURK</name>
<evidence type="ECO:0000313" key="11">
    <source>
        <dbReference type="EMBL" id="MCK9686607.1"/>
    </source>
</evidence>
<dbReference type="AlphaFoldDB" id="A0A9X1YJ04"/>
<feature type="transmembrane region" description="Helical" evidence="9">
    <location>
        <begin position="26"/>
        <end position="44"/>
    </location>
</feature>
<evidence type="ECO:0000256" key="6">
    <source>
        <dbReference type="ARBA" id="ARBA00023186"/>
    </source>
</evidence>
<dbReference type="PANTHER" id="PTHR38035">
    <property type="entry name" value="UPF0070 PROTEIN YFGM"/>
    <property type="match status" value="1"/>
</dbReference>
<keyword evidence="5 9" id="KW-0472">Membrane</keyword>
<dbReference type="PANTHER" id="PTHR38035:SF1">
    <property type="entry name" value="ANCILLARY SECYEG TRANSLOCON SUBUNIT"/>
    <property type="match status" value="1"/>
</dbReference>
<reference evidence="11" key="1">
    <citation type="submission" date="2021-11" db="EMBL/GenBank/DDBJ databases">
        <title>BS-T2-15 a new species belonging to the Comamonadaceae family isolated from the soil of a French oak forest.</title>
        <authorList>
            <person name="Mieszkin S."/>
            <person name="Alain K."/>
        </authorList>
    </citation>
    <scope>NUCLEOTIDE SEQUENCE</scope>
    <source>
        <strain evidence="11">BS-T2-15</strain>
    </source>
</reference>
<dbReference type="SUPFAM" id="SSF48452">
    <property type="entry name" value="TPR-like"/>
    <property type="match status" value="1"/>
</dbReference>
<evidence type="ECO:0000313" key="12">
    <source>
        <dbReference type="Proteomes" id="UP001139353"/>
    </source>
</evidence>
<dbReference type="Proteomes" id="UP001139353">
    <property type="component" value="Unassembled WGS sequence"/>
</dbReference>
<evidence type="ECO:0000256" key="7">
    <source>
        <dbReference type="ARBA" id="ARBA00024197"/>
    </source>
</evidence>
<keyword evidence="6" id="KW-0143">Chaperone</keyword>
<evidence type="ECO:0000256" key="9">
    <source>
        <dbReference type="SAM" id="Phobius"/>
    </source>
</evidence>
<evidence type="ECO:0000256" key="5">
    <source>
        <dbReference type="ARBA" id="ARBA00023136"/>
    </source>
</evidence>
<protein>
    <recommendedName>
        <fullName evidence="8">Ancillary SecYEG translocon subunit</fullName>
    </recommendedName>
</protein>
<comment type="similarity">
    <text evidence="7">Belongs to the YfgM family.</text>
</comment>
<dbReference type="InterPro" id="IPR011990">
    <property type="entry name" value="TPR-like_helical_dom_sf"/>
</dbReference>
<dbReference type="PIRSF" id="PIRSF006170">
    <property type="entry name" value="YfgM"/>
    <property type="match status" value="1"/>
</dbReference>
<organism evidence="11 12">
    <name type="scientific">Scleromatobacter humisilvae</name>
    <dbReference type="NCBI Taxonomy" id="2897159"/>
    <lineage>
        <taxon>Bacteria</taxon>
        <taxon>Pseudomonadati</taxon>
        <taxon>Pseudomonadota</taxon>
        <taxon>Betaproteobacteria</taxon>
        <taxon>Burkholderiales</taxon>
        <taxon>Sphaerotilaceae</taxon>
        <taxon>Scleromatobacter</taxon>
    </lineage>
</organism>
<dbReference type="InterPro" id="IPR018704">
    <property type="entry name" value="SecYEG/CpoB_TPR"/>
</dbReference>
<evidence type="ECO:0000256" key="4">
    <source>
        <dbReference type="ARBA" id="ARBA00022989"/>
    </source>
</evidence>
<comment type="subcellular location">
    <subcellularLocation>
        <location evidence="1">Cell membrane</location>
        <topology evidence="1">Single-pass type II membrane protein</topology>
    </subcellularLocation>
</comment>
<dbReference type="RefSeq" id="WP_275682625.1">
    <property type="nucleotide sequence ID" value="NZ_JAJLJH010000002.1"/>
</dbReference>
<keyword evidence="4 9" id="KW-1133">Transmembrane helix</keyword>
<keyword evidence="12" id="KW-1185">Reference proteome</keyword>
<keyword evidence="3 9" id="KW-0812">Transmembrane</keyword>
<dbReference type="GO" id="GO:0005886">
    <property type="term" value="C:plasma membrane"/>
    <property type="evidence" value="ECO:0007669"/>
    <property type="project" value="UniProtKB-SubCell"/>
</dbReference>